<keyword evidence="2" id="KW-0812">Transmembrane</keyword>
<keyword evidence="2" id="KW-1133">Transmembrane helix</keyword>
<dbReference type="AlphaFoldDB" id="T1J318"/>
<evidence type="ECO:0000313" key="3">
    <source>
        <dbReference type="EnsemblMetazoa" id="SMAR007975-PA"/>
    </source>
</evidence>
<dbReference type="EnsemblMetazoa" id="SMAR007975-RA">
    <property type="protein sequence ID" value="SMAR007975-PA"/>
    <property type="gene ID" value="SMAR007975"/>
</dbReference>
<name>T1J318_STRMM</name>
<organism evidence="3 4">
    <name type="scientific">Strigamia maritima</name>
    <name type="common">European centipede</name>
    <name type="synonym">Geophilus maritimus</name>
    <dbReference type="NCBI Taxonomy" id="126957"/>
    <lineage>
        <taxon>Eukaryota</taxon>
        <taxon>Metazoa</taxon>
        <taxon>Ecdysozoa</taxon>
        <taxon>Arthropoda</taxon>
        <taxon>Myriapoda</taxon>
        <taxon>Chilopoda</taxon>
        <taxon>Pleurostigmophora</taxon>
        <taxon>Geophilomorpha</taxon>
        <taxon>Linotaeniidae</taxon>
        <taxon>Strigamia</taxon>
    </lineage>
</organism>
<evidence type="ECO:0000256" key="2">
    <source>
        <dbReference type="SAM" id="Phobius"/>
    </source>
</evidence>
<keyword evidence="2" id="KW-0472">Membrane</keyword>
<evidence type="ECO:0000313" key="4">
    <source>
        <dbReference type="Proteomes" id="UP000014500"/>
    </source>
</evidence>
<keyword evidence="4" id="KW-1185">Reference proteome</keyword>
<proteinExistence type="predicted"/>
<sequence>MVPKELQLEIDEEPDEAAKQSRSLPNVSLPIPSKCFVKFVITIMTMLVTNEEISLAQDERLSEETFEKVALEDAIIEKDVQPLIEEVILEPGPSSFDNQQREIKWGAPSVALNEIELGATLPPHRKHDRWWTSTAFKSGIAILAVVGIIAIVVGVAATQAKEVSSSATNKRDYGGNMVYNARAMSLFCDFDPPSNDKCVTSDWDKEARTEGTRVFYRCVTIPSRTIVRTVECDGFTWVDKFNNVADCPCDMKNKLATKTKTNVRPTPKPIRPTPTPKLVVPFSSIDYKVPNEADSDEDKITITNKINVNESPPLLPPTPPKYIDDENQSEDEDNLGLEETAGHNVNVDLDDFPKSEDNKKASRRGKIIYRLSPSHYRPIGWSFVKISVVGLCFSALIGIVFALLSTKHIFNLKTEMYKYASQNNSTDDRMALNSVNANICFKNPPEIRNCMIWDWDEETHAKGTVVIYQCSNNMQSLAMIVICDYGTTNWKVIKNITNNCSC</sequence>
<feature type="transmembrane region" description="Helical" evidence="2">
    <location>
        <begin position="379"/>
        <end position="404"/>
    </location>
</feature>
<evidence type="ECO:0000256" key="1">
    <source>
        <dbReference type="SAM" id="MobiDB-lite"/>
    </source>
</evidence>
<dbReference type="HOGENOM" id="CLU_543294_0_0_1"/>
<feature type="region of interest" description="Disordered" evidence="1">
    <location>
        <begin position="1"/>
        <end position="24"/>
    </location>
</feature>
<accession>T1J318</accession>
<reference evidence="4" key="1">
    <citation type="submission" date="2011-05" db="EMBL/GenBank/DDBJ databases">
        <authorList>
            <person name="Richards S.R."/>
            <person name="Qu J."/>
            <person name="Jiang H."/>
            <person name="Jhangiani S.N."/>
            <person name="Agravi P."/>
            <person name="Goodspeed R."/>
            <person name="Gross S."/>
            <person name="Mandapat C."/>
            <person name="Jackson L."/>
            <person name="Mathew T."/>
            <person name="Pu L."/>
            <person name="Thornton R."/>
            <person name="Saada N."/>
            <person name="Wilczek-Boney K.B."/>
            <person name="Lee S."/>
            <person name="Kovar C."/>
            <person name="Wu Y."/>
            <person name="Scherer S.E."/>
            <person name="Worley K.C."/>
            <person name="Muzny D.M."/>
            <person name="Gibbs R."/>
        </authorList>
    </citation>
    <scope>NUCLEOTIDE SEQUENCE</scope>
    <source>
        <strain evidence="4">Brora</strain>
    </source>
</reference>
<reference evidence="3" key="2">
    <citation type="submission" date="2015-02" db="UniProtKB">
        <authorList>
            <consortium name="EnsemblMetazoa"/>
        </authorList>
    </citation>
    <scope>IDENTIFICATION</scope>
</reference>
<feature type="region of interest" description="Disordered" evidence="1">
    <location>
        <begin position="308"/>
        <end position="333"/>
    </location>
</feature>
<protein>
    <submittedName>
        <fullName evidence="3">Uncharacterized protein</fullName>
    </submittedName>
</protein>
<feature type="transmembrane region" description="Helical" evidence="2">
    <location>
        <begin position="135"/>
        <end position="157"/>
    </location>
</feature>
<dbReference type="Proteomes" id="UP000014500">
    <property type="component" value="Unassembled WGS sequence"/>
</dbReference>
<dbReference type="EMBL" id="JH431817">
    <property type="status" value="NOT_ANNOTATED_CDS"/>
    <property type="molecule type" value="Genomic_DNA"/>
</dbReference>